<comment type="caution">
    <text evidence="1">The sequence shown here is derived from an EMBL/GenBank/DDBJ whole genome shotgun (WGS) entry which is preliminary data.</text>
</comment>
<reference evidence="1 2" key="1">
    <citation type="submission" date="2020-08" db="EMBL/GenBank/DDBJ databases">
        <title>Plant Genome Project.</title>
        <authorList>
            <person name="Zhang R.-G."/>
        </authorList>
    </citation>
    <scope>NUCLEOTIDE SEQUENCE [LARGE SCALE GENOMIC DNA]</scope>
    <source>
        <tissue evidence="1">Rhizome</tissue>
    </source>
</reference>
<dbReference type="EMBL" id="JACMSC010000005">
    <property type="protein sequence ID" value="KAG6520627.1"/>
    <property type="molecule type" value="Genomic_DNA"/>
</dbReference>
<dbReference type="AlphaFoldDB" id="A0A8J5H5C8"/>
<keyword evidence="2" id="KW-1185">Reference proteome</keyword>
<dbReference type="Proteomes" id="UP000734854">
    <property type="component" value="Unassembled WGS sequence"/>
</dbReference>
<organism evidence="1 2">
    <name type="scientific">Zingiber officinale</name>
    <name type="common">Ginger</name>
    <name type="synonym">Amomum zingiber</name>
    <dbReference type="NCBI Taxonomy" id="94328"/>
    <lineage>
        <taxon>Eukaryota</taxon>
        <taxon>Viridiplantae</taxon>
        <taxon>Streptophyta</taxon>
        <taxon>Embryophyta</taxon>
        <taxon>Tracheophyta</taxon>
        <taxon>Spermatophyta</taxon>
        <taxon>Magnoliopsida</taxon>
        <taxon>Liliopsida</taxon>
        <taxon>Zingiberales</taxon>
        <taxon>Zingiberaceae</taxon>
        <taxon>Zingiber</taxon>
    </lineage>
</organism>
<dbReference type="PANTHER" id="PTHR37696">
    <property type="entry name" value="ADENYLOSUCCINATE SYNTHETASE-RELATED"/>
    <property type="match status" value="1"/>
</dbReference>
<evidence type="ECO:0000313" key="2">
    <source>
        <dbReference type="Proteomes" id="UP000734854"/>
    </source>
</evidence>
<accession>A0A8J5H5C8</accession>
<proteinExistence type="predicted"/>
<sequence>MAIDRRTDKLIRRTAMVGTATAAYLLLTADYVPQDNALLPIKRAIESAESSFKRYIFGSGRIQESAEEDPNNENSK</sequence>
<name>A0A8J5H5C8_ZINOF</name>
<gene>
    <name evidence="1" type="ORF">ZIOFF_017686</name>
</gene>
<evidence type="ECO:0000313" key="1">
    <source>
        <dbReference type="EMBL" id="KAG6520627.1"/>
    </source>
</evidence>
<protein>
    <submittedName>
        <fullName evidence="1">Uncharacterized protein</fullName>
    </submittedName>
</protein>
<dbReference type="PANTHER" id="PTHR37696:SF1">
    <property type="entry name" value="ADENYLOSUCCINATE SYNTHETASE-RELATED"/>
    <property type="match status" value="1"/>
</dbReference>